<name>A0A501WF47_9RHOB</name>
<evidence type="ECO:0000256" key="1">
    <source>
        <dbReference type="ARBA" id="ARBA00022729"/>
    </source>
</evidence>
<dbReference type="EMBL" id="VFRP01000035">
    <property type="protein sequence ID" value="TPE47115.1"/>
    <property type="molecule type" value="Genomic_DNA"/>
</dbReference>
<proteinExistence type="predicted"/>
<keyword evidence="1 2" id="KW-0732">Signal</keyword>
<dbReference type="PANTHER" id="PTHR30006">
    <property type="entry name" value="THIAMINE-BINDING PERIPLASMIC PROTEIN-RELATED"/>
    <property type="match status" value="1"/>
</dbReference>
<keyword evidence="4" id="KW-1185">Reference proteome</keyword>
<dbReference type="OrthoDB" id="8673316at2"/>
<dbReference type="SUPFAM" id="SSF53850">
    <property type="entry name" value="Periplasmic binding protein-like II"/>
    <property type="match status" value="1"/>
</dbReference>
<evidence type="ECO:0000313" key="4">
    <source>
        <dbReference type="Proteomes" id="UP000319255"/>
    </source>
</evidence>
<evidence type="ECO:0000256" key="2">
    <source>
        <dbReference type="SAM" id="SignalP"/>
    </source>
</evidence>
<sequence>MIQYAAPIRIRPSRGRGLAGIAATLALVASSGAASAAGGFDTSDAEYTARAEAAVTEGKISEQCLPSSATPPEASYKAIPAPPQDLIDAAVKEGELVLNSGISDKPSVEAYKAAFAMRYPGIQMTVAAGGSAAFEERFLADHAAGSNRVDAAISNKLAWVSEALKEEAVLPIDDTIPGFFDIWPGGSWTWETPNGKVAPAFQRSLGIAYNTDLVSGDLVPTSYEDLARPEFKDQLIAMDPEGAITYARVWKQILDVVGEETMRKIGDNMIKTPLYSDIQPAAQALGAGGGMVIMEMGANVAATMKANGAPVEVVMPESTTGTQYTYAVSSTAPHPNAAKLFAYWLYSPEGQWVTSCAALASSVAYNTYGSKEFVQIEAVPDDEIARIKELLGL</sequence>
<dbReference type="Gene3D" id="3.40.190.10">
    <property type="entry name" value="Periplasmic binding protein-like II"/>
    <property type="match status" value="2"/>
</dbReference>
<comment type="caution">
    <text evidence="3">The sequence shown here is derived from an EMBL/GenBank/DDBJ whole genome shotgun (WGS) entry which is preliminary data.</text>
</comment>
<dbReference type="RefSeq" id="WP_140456038.1">
    <property type="nucleotide sequence ID" value="NZ_VFRP01000035.1"/>
</dbReference>
<reference evidence="3 4" key="1">
    <citation type="submission" date="2019-06" db="EMBL/GenBank/DDBJ databases">
        <title>A novel bacterium of genus Amaricoccus, isolated from marine sediment.</title>
        <authorList>
            <person name="Huang H."/>
            <person name="Mo K."/>
            <person name="Hu Y."/>
        </authorList>
    </citation>
    <scope>NUCLEOTIDE SEQUENCE [LARGE SCALE GENOMIC DNA]</scope>
    <source>
        <strain evidence="3 4">HB172011</strain>
    </source>
</reference>
<feature type="chain" id="PRO_5021262626" evidence="2">
    <location>
        <begin position="37"/>
        <end position="393"/>
    </location>
</feature>
<protein>
    <submittedName>
        <fullName evidence="3">Extracellular solute-binding protein</fullName>
    </submittedName>
</protein>
<dbReference type="Pfam" id="PF13531">
    <property type="entry name" value="SBP_bac_11"/>
    <property type="match status" value="1"/>
</dbReference>
<organism evidence="3 4">
    <name type="scientific">Amaricoccus solimangrovi</name>
    <dbReference type="NCBI Taxonomy" id="2589815"/>
    <lineage>
        <taxon>Bacteria</taxon>
        <taxon>Pseudomonadati</taxon>
        <taxon>Pseudomonadota</taxon>
        <taxon>Alphaproteobacteria</taxon>
        <taxon>Rhodobacterales</taxon>
        <taxon>Paracoccaceae</taxon>
        <taxon>Amaricoccus</taxon>
    </lineage>
</organism>
<dbReference type="AlphaFoldDB" id="A0A501WF47"/>
<gene>
    <name evidence="3" type="ORF">FJM51_20745</name>
</gene>
<feature type="signal peptide" evidence="2">
    <location>
        <begin position="1"/>
        <end position="36"/>
    </location>
</feature>
<accession>A0A501WF47</accession>
<evidence type="ECO:0000313" key="3">
    <source>
        <dbReference type="EMBL" id="TPE47115.1"/>
    </source>
</evidence>
<dbReference type="Proteomes" id="UP000319255">
    <property type="component" value="Unassembled WGS sequence"/>
</dbReference>